<dbReference type="GO" id="GO:0004672">
    <property type="term" value="F:protein kinase activity"/>
    <property type="evidence" value="ECO:0007669"/>
    <property type="project" value="InterPro"/>
</dbReference>
<dbReference type="Pfam" id="PF00069">
    <property type="entry name" value="Pkinase"/>
    <property type="match status" value="1"/>
</dbReference>
<dbReference type="SUPFAM" id="SSF56112">
    <property type="entry name" value="Protein kinase-like (PK-like)"/>
    <property type="match status" value="1"/>
</dbReference>
<reference evidence="2 3" key="1">
    <citation type="journal article" date="2018" name="IMA Fungus">
        <title>IMA Genome-F 9: Draft genome sequence of Annulohypoxylon stygium, Aspergillus mulundensis, Berkeleyomyces basicola (syn. Thielaviopsis basicola), Ceratocystis smalleyi, two Cercospora beticola strains, Coleophoma cylindrospora, Fusarium fracticaudum, Phialophora cf. hyalina, and Morchella septimelata.</title>
        <authorList>
            <person name="Wingfield B.D."/>
            <person name="Bills G.F."/>
            <person name="Dong Y."/>
            <person name="Huang W."/>
            <person name="Nel W.J."/>
            <person name="Swalarsk-Parry B.S."/>
            <person name="Vaghefi N."/>
            <person name="Wilken P.M."/>
            <person name="An Z."/>
            <person name="de Beer Z.W."/>
            <person name="De Vos L."/>
            <person name="Chen L."/>
            <person name="Duong T.A."/>
            <person name="Gao Y."/>
            <person name="Hammerbacher A."/>
            <person name="Kikkert J.R."/>
            <person name="Li Y."/>
            <person name="Li H."/>
            <person name="Li K."/>
            <person name="Li Q."/>
            <person name="Liu X."/>
            <person name="Ma X."/>
            <person name="Naidoo K."/>
            <person name="Pethybridge S.J."/>
            <person name="Sun J."/>
            <person name="Steenkamp E.T."/>
            <person name="van der Nest M.A."/>
            <person name="van Wyk S."/>
            <person name="Wingfield M.J."/>
            <person name="Xiong C."/>
            <person name="Yue Q."/>
            <person name="Zhang X."/>
        </authorList>
    </citation>
    <scope>NUCLEOTIDE SEQUENCE [LARGE SCALE GENOMIC DNA]</scope>
    <source>
        <strain evidence="2 3">BP 5553</strain>
    </source>
</reference>
<dbReference type="PANTHER" id="PTHR44305:SF24">
    <property type="entry name" value="TYROSINE-PROTEIN KINASE C03B1.5-RELATED"/>
    <property type="match status" value="1"/>
</dbReference>
<dbReference type="PANTHER" id="PTHR44305">
    <property type="entry name" value="SI:DKEY-192D15.2-RELATED"/>
    <property type="match status" value="1"/>
</dbReference>
<dbReference type="Proteomes" id="UP000254866">
    <property type="component" value="Unassembled WGS sequence"/>
</dbReference>
<feature type="domain" description="Protein kinase" evidence="1">
    <location>
        <begin position="24"/>
        <end position="327"/>
    </location>
</feature>
<evidence type="ECO:0000259" key="1">
    <source>
        <dbReference type="PROSITE" id="PS50011"/>
    </source>
</evidence>
<dbReference type="SMART" id="SM00220">
    <property type="entry name" value="S_TKc"/>
    <property type="match status" value="1"/>
</dbReference>
<protein>
    <recommendedName>
        <fullName evidence="1">Protein kinase domain-containing protein</fullName>
    </recommendedName>
</protein>
<keyword evidence="3" id="KW-1185">Reference proteome</keyword>
<comment type="caution">
    <text evidence="2">The sequence shown here is derived from an EMBL/GenBank/DDBJ whole genome shotgun (WGS) entry which is preliminary data.</text>
</comment>
<dbReference type="InterPro" id="IPR008271">
    <property type="entry name" value="Ser/Thr_kinase_AS"/>
</dbReference>
<dbReference type="EMBL" id="NPIC01000003">
    <property type="protein sequence ID" value="RDL37451.1"/>
    <property type="molecule type" value="Genomic_DNA"/>
</dbReference>
<evidence type="ECO:0000313" key="2">
    <source>
        <dbReference type="EMBL" id="RDL37451.1"/>
    </source>
</evidence>
<dbReference type="PROSITE" id="PS00108">
    <property type="entry name" value="PROTEIN_KINASE_ST"/>
    <property type="match status" value="1"/>
</dbReference>
<evidence type="ECO:0000313" key="3">
    <source>
        <dbReference type="Proteomes" id="UP000254866"/>
    </source>
</evidence>
<dbReference type="AlphaFoldDB" id="A0A370TPJ5"/>
<organism evidence="2 3">
    <name type="scientific">Venustampulla echinocandica</name>
    <dbReference type="NCBI Taxonomy" id="2656787"/>
    <lineage>
        <taxon>Eukaryota</taxon>
        <taxon>Fungi</taxon>
        <taxon>Dikarya</taxon>
        <taxon>Ascomycota</taxon>
        <taxon>Pezizomycotina</taxon>
        <taxon>Leotiomycetes</taxon>
        <taxon>Helotiales</taxon>
        <taxon>Pleuroascaceae</taxon>
        <taxon>Venustampulla</taxon>
    </lineage>
</organism>
<dbReference type="STRING" id="2656787.A0A370TPJ5"/>
<name>A0A370TPJ5_9HELO</name>
<dbReference type="GeneID" id="43597733"/>
<dbReference type="InterPro" id="IPR053083">
    <property type="entry name" value="TF_kinase-domain_protein"/>
</dbReference>
<dbReference type="PROSITE" id="PS50011">
    <property type="entry name" value="PROTEIN_KINASE_DOM"/>
    <property type="match status" value="1"/>
</dbReference>
<proteinExistence type="predicted"/>
<gene>
    <name evidence="2" type="ORF">BP5553_04884</name>
</gene>
<sequence length="348" mass="40050">MPPIGQDPWLLSEQRWTTRVGEGWVPKRVLGYGGYAIVGLWSYEGPDRQRATPKDIVVKQALANPGLEIEAQFLQRFKDCRSEHIVKIYRGLSQEAGQGTEDYDPSNGAVHRIYLEYCPGGDLFDADKRRFTELDLWRIFHCLARGILVMHQGNEDPEGSRWDIPQICHFDIKPENIFIGKPIMKDDHDSTSPYKEQLHFPIQQLNMPEADLRDYVRPWQPEVDRPSRIINPRYGTASNIWQAGLIMLCLIREMRDVQWDALQCYQSSASIRLITGGLTVGTDEDQMEDEYGTSRYGNNLRILIAECLLISPESRPSPKYVFYRTKFGITAHRPAEPPSSPMREPSRR</sequence>
<dbReference type="OrthoDB" id="310217at2759"/>
<dbReference type="InterPro" id="IPR000719">
    <property type="entry name" value="Prot_kinase_dom"/>
</dbReference>
<dbReference type="RefSeq" id="XP_031870107.1">
    <property type="nucleotide sequence ID" value="XM_032013507.1"/>
</dbReference>
<accession>A0A370TPJ5</accession>
<dbReference type="InterPro" id="IPR011009">
    <property type="entry name" value="Kinase-like_dom_sf"/>
</dbReference>
<dbReference type="GO" id="GO:0005524">
    <property type="term" value="F:ATP binding"/>
    <property type="evidence" value="ECO:0007669"/>
    <property type="project" value="InterPro"/>
</dbReference>
<dbReference type="Gene3D" id="1.10.510.10">
    <property type="entry name" value="Transferase(Phosphotransferase) domain 1"/>
    <property type="match status" value="1"/>
</dbReference>